<feature type="compositionally biased region" description="Basic and acidic residues" evidence="1">
    <location>
        <begin position="43"/>
        <end position="56"/>
    </location>
</feature>
<evidence type="ECO:0000313" key="4">
    <source>
        <dbReference type="Proteomes" id="UP000323876"/>
    </source>
</evidence>
<feature type="signal peptide" evidence="2">
    <location>
        <begin position="1"/>
        <end position="25"/>
    </location>
</feature>
<keyword evidence="2" id="KW-0732">Signal</keyword>
<evidence type="ECO:0000256" key="1">
    <source>
        <dbReference type="SAM" id="MobiDB-lite"/>
    </source>
</evidence>
<proteinExistence type="predicted"/>
<feature type="compositionally biased region" description="Basic and acidic residues" evidence="1">
    <location>
        <begin position="109"/>
        <end position="142"/>
    </location>
</feature>
<dbReference type="Proteomes" id="UP000323876">
    <property type="component" value="Unassembled WGS sequence"/>
</dbReference>
<name>A0A5N0DVK4_9NOCA</name>
<gene>
    <name evidence="3" type="ORF">F3087_42615</name>
</gene>
<feature type="chain" id="PRO_5039531510" evidence="2">
    <location>
        <begin position="26"/>
        <end position="189"/>
    </location>
</feature>
<evidence type="ECO:0000313" key="3">
    <source>
        <dbReference type="EMBL" id="KAA8880099.1"/>
    </source>
</evidence>
<evidence type="ECO:0000256" key="2">
    <source>
        <dbReference type="SAM" id="SignalP"/>
    </source>
</evidence>
<sequence length="189" mass="18165">MICKIGAAAAAGLTATLLLTGAAGANTFHNDQSVGGFTVVSKPDPEKCKEDGKTKSDPAPSGTAPSDPGAAGSDQSGSDQSGANSPSNPPASEPAAGILPSTGSATGKTTREPGEAEKAAPQKECKSTGTKDESGTGTKDESSTGTGTGTGTQDQTGTGTGTTDGTSTAPSTGDTVPVPAPGNTSRTTH</sequence>
<dbReference type="RefSeq" id="WP_150407884.1">
    <property type="nucleotide sequence ID" value="NZ_VXLC01000037.1"/>
</dbReference>
<comment type="caution">
    <text evidence="3">The sequence shown here is derived from an EMBL/GenBank/DDBJ whole genome shotgun (WGS) entry which is preliminary data.</text>
</comment>
<reference evidence="3 4" key="1">
    <citation type="submission" date="2019-09" db="EMBL/GenBank/DDBJ databases">
        <authorList>
            <person name="Wang X."/>
        </authorList>
    </citation>
    <scope>NUCLEOTIDE SEQUENCE [LARGE SCALE GENOMIC DNA]</scope>
    <source>
        <strain evidence="3 4">CICC 11023</strain>
    </source>
</reference>
<feature type="compositionally biased region" description="Low complexity" evidence="1">
    <location>
        <begin position="69"/>
        <end position="86"/>
    </location>
</feature>
<protein>
    <submittedName>
        <fullName evidence="3">Uncharacterized protein</fullName>
    </submittedName>
</protein>
<dbReference type="AlphaFoldDB" id="A0A5N0DVK4"/>
<dbReference type="EMBL" id="VXLC01000037">
    <property type="protein sequence ID" value="KAA8880099.1"/>
    <property type="molecule type" value="Genomic_DNA"/>
</dbReference>
<feature type="compositionally biased region" description="Low complexity" evidence="1">
    <location>
        <begin position="151"/>
        <end position="175"/>
    </location>
</feature>
<keyword evidence="4" id="KW-1185">Reference proteome</keyword>
<accession>A0A5N0DVK4</accession>
<feature type="region of interest" description="Disordered" evidence="1">
    <location>
        <begin position="29"/>
        <end position="189"/>
    </location>
</feature>
<organism evidence="3 4">
    <name type="scientific">Nocardia colli</name>
    <dbReference type="NCBI Taxonomy" id="2545717"/>
    <lineage>
        <taxon>Bacteria</taxon>
        <taxon>Bacillati</taxon>
        <taxon>Actinomycetota</taxon>
        <taxon>Actinomycetes</taxon>
        <taxon>Mycobacteriales</taxon>
        <taxon>Nocardiaceae</taxon>
        <taxon>Nocardia</taxon>
    </lineage>
</organism>